<dbReference type="PROSITE" id="PS51257">
    <property type="entry name" value="PROKAR_LIPOPROTEIN"/>
    <property type="match status" value="1"/>
</dbReference>
<dbReference type="EMBL" id="JBBKZS010000003">
    <property type="protein sequence ID" value="MEJ8854882.1"/>
    <property type="molecule type" value="Genomic_DNA"/>
</dbReference>
<keyword evidence="1" id="KW-0732">Signal</keyword>
<gene>
    <name evidence="2" type="ORF">WKW79_09905</name>
</gene>
<reference evidence="2 3" key="1">
    <citation type="submission" date="2024-03" db="EMBL/GenBank/DDBJ databases">
        <title>Novel species of the genus Variovorax.</title>
        <authorList>
            <person name="Liu Q."/>
            <person name="Xin Y.-H."/>
        </authorList>
    </citation>
    <scope>NUCLEOTIDE SEQUENCE [LARGE SCALE GENOMIC DNA]</scope>
    <source>
        <strain evidence="2 3">KACC 18901</strain>
    </source>
</reference>
<feature type="signal peptide" evidence="1">
    <location>
        <begin position="1"/>
        <end position="29"/>
    </location>
</feature>
<proteinExistence type="predicted"/>
<evidence type="ECO:0000256" key="1">
    <source>
        <dbReference type="SAM" id="SignalP"/>
    </source>
</evidence>
<comment type="caution">
    <text evidence="2">The sequence shown here is derived from an EMBL/GenBank/DDBJ whole genome shotgun (WGS) entry which is preliminary data.</text>
</comment>
<dbReference type="Proteomes" id="UP001367030">
    <property type="component" value="Unassembled WGS sequence"/>
</dbReference>
<feature type="chain" id="PRO_5045609659" evidence="1">
    <location>
        <begin position="30"/>
        <end position="213"/>
    </location>
</feature>
<evidence type="ECO:0000313" key="3">
    <source>
        <dbReference type="Proteomes" id="UP001367030"/>
    </source>
</evidence>
<evidence type="ECO:0000313" key="2">
    <source>
        <dbReference type="EMBL" id="MEJ8854882.1"/>
    </source>
</evidence>
<name>A0ABU8X508_9BURK</name>
<organism evidence="2 3">
    <name type="scientific">Variovorax robiniae</name>
    <dbReference type="NCBI Taxonomy" id="1836199"/>
    <lineage>
        <taxon>Bacteria</taxon>
        <taxon>Pseudomonadati</taxon>
        <taxon>Pseudomonadota</taxon>
        <taxon>Betaproteobacteria</taxon>
        <taxon>Burkholderiales</taxon>
        <taxon>Comamonadaceae</taxon>
        <taxon>Variovorax</taxon>
    </lineage>
</organism>
<protein>
    <submittedName>
        <fullName evidence="2">Uncharacterized protein</fullName>
    </submittedName>
</protein>
<dbReference type="RefSeq" id="WP_340334971.1">
    <property type="nucleotide sequence ID" value="NZ_JBBKZS010000003.1"/>
</dbReference>
<sequence length="213" mass="21636">MPLHRPVAGLSATALLGLAVLLACSEAYAFEAVISVGLRALYLQVGAGAFTSPYDSGGTPGDNAFTNTVRATIAAGAVGTGPRTMSTDSTVNNSPLDNAARCNSSAGEVYVGGFYRTHGLLTGNTATLSVSTPANLSGPGGATLPFSTISWVSGGDNNGASSIQSGTFGGTQTIASIPRNTWFENCLTFSYANNQMVPAGSYTGRATYQLYAP</sequence>
<keyword evidence="3" id="KW-1185">Reference proteome</keyword>
<accession>A0ABU8X508</accession>